<evidence type="ECO:0000256" key="1">
    <source>
        <dbReference type="SAM" id="MobiDB-lite"/>
    </source>
</evidence>
<feature type="region of interest" description="Disordered" evidence="1">
    <location>
        <begin position="1"/>
        <end position="73"/>
    </location>
</feature>
<sequence length="180" mass="20304">MNHPSGTYWRQVPIQPPAPSDPRVANQFQNIFASHESDDSDNDIPRHNVIFDSSTNSPESSTQEGSPRTTPELSSAMRMRMVSHIVPPVAEDDNHDNEMNSADAFIAEFLNLDGADDLSNDVEGVPVTLDEPNNENEMNDENIPQSMVQQDQSNVLRQRVRELDSDAWMYVKVNNEFSKF</sequence>
<feature type="compositionally biased region" description="Polar residues" evidence="1">
    <location>
        <begin position="51"/>
        <end position="73"/>
    </location>
</feature>
<comment type="caution">
    <text evidence="2">The sequence shown here is derived from an EMBL/GenBank/DDBJ whole genome shotgun (WGS) entry which is preliminary data.</text>
</comment>
<gene>
    <name evidence="2" type="ORF">FMOSSE_LOCUS1793</name>
</gene>
<dbReference type="AlphaFoldDB" id="A0A9N8VML3"/>
<proteinExistence type="predicted"/>
<reference evidence="2" key="1">
    <citation type="submission" date="2021-06" db="EMBL/GenBank/DDBJ databases">
        <authorList>
            <person name="Kallberg Y."/>
            <person name="Tangrot J."/>
            <person name="Rosling A."/>
        </authorList>
    </citation>
    <scope>NUCLEOTIDE SEQUENCE</scope>
    <source>
        <strain evidence="2">87-6 pot B 2015</strain>
    </source>
</reference>
<evidence type="ECO:0000313" key="2">
    <source>
        <dbReference type="EMBL" id="CAG8456035.1"/>
    </source>
</evidence>
<keyword evidence="3" id="KW-1185">Reference proteome</keyword>
<evidence type="ECO:0000313" key="3">
    <source>
        <dbReference type="Proteomes" id="UP000789375"/>
    </source>
</evidence>
<organism evidence="2 3">
    <name type="scientific">Funneliformis mosseae</name>
    <name type="common">Endomycorrhizal fungus</name>
    <name type="synonym">Glomus mosseae</name>
    <dbReference type="NCBI Taxonomy" id="27381"/>
    <lineage>
        <taxon>Eukaryota</taxon>
        <taxon>Fungi</taxon>
        <taxon>Fungi incertae sedis</taxon>
        <taxon>Mucoromycota</taxon>
        <taxon>Glomeromycotina</taxon>
        <taxon>Glomeromycetes</taxon>
        <taxon>Glomerales</taxon>
        <taxon>Glomeraceae</taxon>
        <taxon>Funneliformis</taxon>
    </lineage>
</organism>
<dbReference type="EMBL" id="CAJVPP010000209">
    <property type="protein sequence ID" value="CAG8456035.1"/>
    <property type="molecule type" value="Genomic_DNA"/>
</dbReference>
<name>A0A9N8VML3_FUNMO</name>
<accession>A0A9N8VML3</accession>
<protein>
    <submittedName>
        <fullName evidence="2">7392_t:CDS:1</fullName>
    </submittedName>
</protein>
<dbReference type="Proteomes" id="UP000789375">
    <property type="component" value="Unassembled WGS sequence"/>
</dbReference>